<dbReference type="AlphaFoldDB" id="A0A1J5TCS9"/>
<name>A0A1J5TCS9_9ZZZZ</name>
<proteinExistence type="predicted"/>
<evidence type="ECO:0000256" key="1">
    <source>
        <dbReference type="SAM" id="Phobius"/>
    </source>
</evidence>
<keyword evidence="1" id="KW-0812">Transmembrane</keyword>
<protein>
    <submittedName>
        <fullName evidence="2">Uncharacterized protein</fullName>
    </submittedName>
</protein>
<comment type="caution">
    <text evidence="2">The sequence shown here is derived from an EMBL/GenBank/DDBJ whole genome shotgun (WGS) entry which is preliminary data.</text>
</comment>
<gene>
    <name evidence="2" type="ORF">GALL_10590</name>
</gene>
<evidence type="ECO:0000313" key="2">
    <source>
        <dbReference type="EMBL" id="OIR18719.1"/>
    </source>
</evidence>
<reference evidence="2" key="1">
    <citation type="submission" date="2016-10" db="EMBL/GenBank/DDBJ databases">
        <title>Sequence of Gallionella enrichment culture.</title>
        <authorList>
            <person name="Poehlein A."/>
            <person name="Muehling M."/>
            <person name="Daniel R."/>
        </authorList>
    </citation>
    <scope>NUCLEOTIDE SEQUENCE</scope>
</reference>
<feature type="transmembrane region" description="Helical" evidence="1">
    <location>
        <begin position="6"/>
        <end position="28"/>
    </location>
</feature>
<keyword evidence="1" id="KW-1133">Transmembrane helix</keyword>
<feature type="transmembrane region" description="Helical" evidence="1">
    <location>
        <begin position="58"/>
        <end position="75"/>
    </location>
</feature>
<accession>A0A1J5TCS9</accession>
<organism evidence="2">
    <name type="scientific">mine drainage metagenome</name>
    <dbReference type="NCBI Taxonomy" id="410659"/>
    <lineage>
        <taxon>unclassified sequences</taxon>
        <taxon>metagenomes</taxon>
        <taxon>ecological metagenomes</taxon>
    </lineage>
</organism>
<feature type="transmembrane region" description="Helical" evidence="1">
    <location>
        <begin position="81"/>
        <end position="100"/>
    </location>
</feature>
<dbReference type="EMBL" id="MLJW01000002">
    <property type="protein sequence ID" value="OIR18719.1"/>
    <property type="molecule type" value="Genomic_DNA"/>
</dbReference>
<keyword evidence="1" id="KW-0472">Membrane</keyword>
<sequence length="108" mass="11630">METHLGGFVISTAALTLGVVIGLAFGLVEERIQRRREKNAVAQPAAGQPGSGTMRRTAYLLVALVVVQVLCPVLFTDGQQWSVSAGLLVGFGMVLYRGYLRKKRELGV</sequence>